<protein>
    <submittedName>
        <fullName evidence="2">N-acetyltransferase</fullName>
        <ecNumber evidence="2">2.3.1.-</ecNumber>
    </submittedName>
</protein>
<keyword evidence="2" id="KW-0012">Acyltransferase</keyword>
<accession>A0ABT9G2M6</accession>
<dbReference type="EMBL" id="JAUZEE010000003">
    <property type="protein sequence ID" value="MDP4300736.1"/>
    <property type="molecule type" value="Genomic_DNA"/>
</dbReference>
<evidence type="ECO:0000259" key="1">
    <source>
        <dbReference type="PROSITE" id="PS51186"/>
    </source>
</evidence>
<keyword evidence="2" id="KW-0808">Transferase</keyword>
<dbReference type="Proteomes" id="UP001235760">
    <property type="component" value="Unassembled WGS sequence"/>
</dbReference>
<dbReference type="PROSITE" id="PS51186">
    <property type="entry name" value="GNAT"/>
    <property type="match status" value="1"/>
</dbReference>
<dbReference type="InterPro" id="IPR016181">
    <property type="entry name" value="Acyl_CoA_acyltransferase"/>
</dbReference>
<dbReference type="Pfam" id="PF00583">
    <property type="entry name" value="Acetyltransf_1"/>
    <property type="match status" value="1"/>
</dbReference>
<dbReference type="SUPFAM" id="SSF55729">
    <property type="entry name" value="Acyl-CoA N-acyltransferases (Nat)"/>
    <property type="match status" value="1"/>
</dbReference>
<dbReference type="RefSeq" id="WP_305749308.1">
    <property type="nucleotide sequence ID" value="NZ_JAUZEE010000003.1"/>
</dbReference>
<dbReference type="CDD" id="cd04301">
    <property type="entry name" value="NAT_SF"/>
    <property type="match status" value="1"/>
</dbReference>
<evidence type="ECO:0000313" key="2">
    <source>
        <dbReference type="EMBL" id="MDP4300736.1"/>
    </source>
</evidence>
<organism evidence="2 3">
    <name type="scientific">Leptothrix discophora</name>
    <dbReference type="NCBI Taxonomy" id="89"/>
    <lineage>
        <taxon>Bacteria</taxon>
        <taxon>Pseudomonadati</taxon>
        <taxon>Pseudomonadota</taxon>
        <taxon>Betaproteobacteria</taxon>
        <taxon>Burkholderiales</taxon>
        <taxon>Sphaerotilaceae</taxon>
        <taxon>Leptothrix</taxon>
    </lineage>
</organism>
<keyword evidence="3" id="KW-1185">Reference proteome</keyword>
<sequence>MLTFEDVPHSVHTEHFIVDQLRIAGALSVSLVVEVHGKLVGHVAVSPVTISDGSSGWYGLGPISVSPAYQRQGIGTLLMNGAISALRAAKASGCVLLGDPTYYQRFSFLGCPELVLPGVPAAYFQALSLADSRPQGTVSYHKAFDATE</sequence>
<reference evidence="2 3" key="1">
    <citation type="submission" date="2023-08" db="EMBL/GenBank/DDBJ databases">
        <authorList>
            <person name="Roldan D.M."/>
            <person name="Menes R.J."/>
        </authorList>
    </citation>
    <scope>NUCLEOTIDE SEQUENCE [LARGE SCALE GENOMIC DNA]</scope>
    <source>
        <strain evidence="2 3">CCM 2812</strain>
    </source>
</reference>
<evidence type="ECO:0000313" key="3">
    <source>
        <dbReference type="Proteomes" id="UP001235760"/>
    </source>
</evidence>
<comment type="caution">
    <text evidence="2">The sequence shown here is derived from an EMBL/GenBank/DDBJ whole genome shotgun (WGS) entry which is preliminary data.</text>
</comment>
<name>A0ABT9G2M6_LEPDI</name>
<feature type="domain" description="N-acetyltransferase" evidence="1">
    <location>
        <begin position="1"/>
        <end position="134"/>
    </location>
</feature>
<dbReference type="InterPro" id="IPR000182">
    <property type="entry name" value="GNAT_dom"/>
</dbReference>
<proteinExistence type="predicted"/>
<dbReference type="EC" id="2.3.1.-" evidence="2"/>
<gene>
    <name evidence="2" type="ORF">Q8X39_08820</name>
</gene>
<dbReference type="Gene3D" id="3.40.630.30">
    <property type="match status" value="1"/>
</dbReference>
<dbReference type="GO" id="GO:0016746">
    <property type="term" value="F:acyltransferase activity"/>
    <property type="evidence" value="ECO:0007669"/>
    <property type="project" value="UniProtKB-KW"/>
</dbReference>